<protein>
    <submittedName>
        <fullName evidence="1">Uncharacterized protein</fullName>
    </submittedName>
</protein>
<reference evidence="1 2" key="1">
    <citation type="journal article" date="2022" name="DNA Res.">
        <title>Chromosomal-level genome assembly of the orchid tree Bauhinia variegata (Leguminosae; Cercidoideae) supports the allotetraploid origin hypothesis of Bauhinia.</title>
        <authorList>
            <person name="Zhong Y."/>
            <person name="Chen Y."/>
            <person name="Zheng D."/>
            <person name="Pang J."/>
            <person name="Liu Y."/>
            <person name="Luo S."/>
            <person name="Meng S."/>
            <person name="Qian L."/>
            <person name="Wei D."/>
            <person name="Dai S."/>
            <person name="Zhou R."/>
        </authorList>
    </citation>
    <scope>NUCLEOTIDE SEQUENCE [LARGE SCALE GENOMIC DNA]</scope>
    <source>
        <strain evidence="1">BV-YZ2020</strain>
    </source>
</reference>
<keyword evidence="2" id="KW-1185">Reference proteome</keyword>
<sequence>MSKILLLGFFVLLLNILTYSACARTFTAEAGDFRTSKWQKQPKLLYGAVKESSKPGNQRIVPGLHVVQHTSSTSMKASAVYGGANDIRRPRNGHNGAISLKTTSLSALKYLVFGLFIVLCCF</sequence>
<gene>
    <name evidence="1" type="ORF">L6164_014172</name>
</gene>
<comment type="caution">
    <text evidence="1">The sequence shown here is derived from an EMBL/GenBank/DDBJ whole genome shotgun (WGS) entry which is preliminary data.</text>
</comment>
<proteinExistence type="predicted"/>
<name>A0ACB9NGP2_BAUVA</name>
<dbReference type="EMBL" id="CM039431">
    <property type="protein sequence ID" value="KAI4335534.1"/>
    <property type="molecule type" value="Genomic_DNA"/>
</dbReference>
<dbReference type="Proteomes" id="UP000828941">
    <property type="component" value="Chromosome 6"/>
</dbReference>
<evidence type="ECO:0000313" key="1">
    <source>
        <dbReference type="EMBL" id="KAI4335534.1"/>
    </source>
</evidence>
<organism evidence="1 2">
    <name type="scientific">Bauhinia variegata</name>
    <name type="common">Purple orchid tree</name>
    <name type="synonym">Phanera variegata</name>
    <dbReference type="NCBI Taxonomy" id="167791"/>
    <lineage>
        <taxon>Eukaryota</taxon>
        <taxon>Viridiplantae</taxon>
        <taxon>Streptophyta</taxon>
        <taxon>Embryophyta</taxon>
        <taxon>Tracheophyta</taxon>
        <taxon>Spermatophyta</taxon>
        <taxon>Magnoliopsida</taxon>
        <taxon>eudicotyledons</taxon>
        <taxon>Gunneridae</taxon>
        <taxon>Pentapetalae</taxon>
        <taxon>rosids</taxon>
        <taxon>fabids</taxon>
        <taxon>Fabales</taxon>
        <taxon>Fabaceae</taxon>
        <taxon>Cercidoideae</taxon>
        <taxon>Cercideae</taxon>
        <taxon>Bauhiniinae</taxon>
        <taxon>Bauhinia</taxon>
    </lineage>
</organism>
<evidence type="ECO:0000313" key="2">
    <source>
        <dbReference type="Proteomes" id="UP000828941"/>
    </source>
</evidence>
<accession>A0ACB9NGP2</accession>